<dbReference type="AlphaFoldDB" id="A0A9D4DVD5"/>
<reference evidence="2" key="1">
    <citation type="journal article" date="2019" name="bioRxiv">
        <title>The Genome of the Zebra Mussel, Dreissena polymorpha: A Resource for Invasive Species Research.</title>
        <authorList>
            <person name="McCartney M.A."/>
            <person name="Auch B."/>
            <person name="Kono T."/>
            <person name="Mallez S."/>
            <person name="Zhang Y."/>
            <person name="Obille A."/>
            <person name="Becker A."/>
            <person name="Abrahante J.E."/>
            <person name="Garbe J."/>
            <person name="Badalamenti J.P."/>
            <person name="Herman A."/>
            <person name="Mangelson H."/>
            <person name="Liachko I."/>
            <person name="Sullivan S."/>
            <person name="Sone E.D."/>
            <person name="Koren S."/>
            <person name="Silverstein K.A.T."/>
            <person name="Beckman K.B."/>
            <person name="Gohl D.M."/>
        </authorList>
    </citation>
    <scope>NUCLEOTIDE SEQUENCE</scope>
    <source>
        <strain evidence="2">Duluth1</strain>
        <tissue evidence="2">Whole animal</tissue>
    </source>
</reference>
<comment type="caution">
    <text evidence="2">The sequence shown here is derived from an EMBL/GenBank/DDBJ whole genome shotgun (WGS) entry which is preliminary data.</text>
</comment>
<organism evidence="2 3">
    <name type="scientific">Dreissena polymorpha</name>
    <name type="common">Zebra mussel</name>
    <name type="synonym">Mytilus polymorpha</name>
    <dbReference type="NCBI Taxonomy" id="45954"/>
    <lineage>
        <taxon>Eukaryota</taxon>
        <taxon>Metazoa</taxon>
        <taxon>Spiralia</taxon>
        <taxon>Lophotrochozoa</taxon>
        <taxon>Mollusca</taxon>
        <taxon>Bivalvia</taxon>
        <taxon>Autobranchia</taxon>
        <taxon>Heteroconchia</taxon>
        <taxon>Euheterodonta</taxon>
        <taxon>Imparidentia</taxon>
        <taxon>Neoheterodontei</taxon>
        <taxon>Myida</taxon>
        <taxon>Dreissenoidea</taxon>
        <taxon>Dreissenidae</taxon>
        <taxon>Dreissena</taxon>
    </lineage>
</organism>
<keyword evidence="3" id="KW-1185">Reference proteome</keyword>
<proteinExistence type="predicted"/>
<sequence>MTKHLRPNEHDYNHHVLQHLRTKRKRKLLVDQQHIPLHQTLSRLHGQSQRNLRRRIIFRSDTKSRNQIGRYIPASSQNVPRF</sequence>
<accession>A0A9D4DVD5</accession>
<evidence type="ECO:0000313" key="2">
    <source>
        <dbReference type="EMBL" id="KAH3768301.1"/>
    </source>
</evidence>
<reference evidence="2" key="2">
    <citation type="submission" date="2020-11" db="EMBL/GenBank/DDBJ databases">
        <authorList>
            <person name="McCartney M.A."/>
            <person name="Auch B."/>
            <person name="Kono T."/>
            <person name="Mallez S."/>
            <person name="Becker A."/>
            <person name="Gohl D.M."/>
            <person name="Silverstein K.A.T."/>
            <person name="Koren S."/>
            <person name="Bechman K.B."/>
            <person name="Herman A."/>
            <person name="Abrahante J.E."/>
            <person name="Garbe J."/>
        </authorList>
    </citation>
    <scope>NUCLEOTIDE SEQUENCE</scope>
    <source>
        <strain evidence="2">Duluth1</strain>
        <tissue evidence="2">Whole animal</tissue>
    </source>
</reference>
<feature type="region of interest" description="Disordered" evidence="1">
    <location>
        <begin position="63"/>
        <end position="82"/>
    </location>
</feature>
<gene>
    <name evidence="2" type="ORF">DPMN_169513</name>
</gene>
<protein>
    <submittedName>
        <fullName evidence="2">Uncharacterized protein</fullName>
    </submittedName>
</protein>
<evidence type="ECO:0000313" key="3">
    <source>
        <dbReference type="Proteomes" id="UP000828390"/>
    </source>
</evidence>
<dbReference type="EMBL" id="JAIWYP010000009">
    <property type="protein sequence ID" value="KAH3768301.1"/>
    <property type="molecule type" value="Genomic_DNA"/>
</dbReference>
<name>A0A9D4DVD5_DREPO</name>
<dbReference type="Proteomes" id="UP000828390">
    <property type="component" value="Unassembled WGS sequence"/>
</dbReference>
<evidence type="ECO:0000256" key="1">
    <source>
        <dbReference type="SAM" id="MobiDB-lite"/>
    </source>
</evidence>